<feature type="compositionally biased region" description="Polar residues" evidence="1">
    <location>
        <begin position="798"/>
        <end position="821"/>
    </location>
</feature>
<feature type="compositionally biased region" description="Low complexity" evidence="1">
    <location>
        <begin position="1014"/>
        <end position="1038"/>
    </location>
</feature>
<feature type="region of interest" description="Disordered" evidence="1">
    <location>
        <begin position="1"/>
        <end position="403"/>
    </location>
</feature>
<feature type="compositionally biased region" description="Polar residues" evidence="1">
    <location>
        <begin position="344"/>
        <end position="355"/>
    </location>
</feature>
<feature type="compositionally biased region" description="Polar residues" evidence="1">
    <location>
        <begin position="85"/>
        <end position="98"/>
    </location>
</feature>
<evidence type="ECO:0000313" key="2">
    <source>
        <dbReference type="EMBL" id="PWN33218.1"/>
    </source>
</evidence>
<organism evidence="2 3">
    <name type="scientific">Meira miltonrushii</name>
    <dbReference type="NCBI Taxonomy" id="1280837"/>
    <lineage>
        <taxon>Eukaryota</taxon>
        <taxon>Fungi</taxon>
        <taxon>Dikarya</taxon>
        <taxon>Basidiomycota</taxon>
        <taxon>Ustilaginomycotina</taxon>
        <taxon>Exobasidiomycetes</taxon>
        <taxon>Exobasidiales</taxon>
        <taxon>Brachybasidiaceae</taxon>
        <taxon>Meira</taxon>
    </lineage>
</organism>
<evidence type="ECO:0008006" key="4">
    <source>
        <dbReference type="Google" id="ProtNLM"/>
    </source>
</evidence>
<reference evidence="2 3" key="1">
    <citation type="journal article" date="2018" name="Mol. Biol. Evol.">
        <title>Broad Genomic Sampling Reveals a Smut Pathogenic Ancestry of the Fungal Clade Ustilaginomycotina.</title>
        <authorList>
            <person name="Kijpornyongpan T."/>
            <person name="Mondo S.J."/>
            <person name="Barry K."/>
            <person name="Sandor L."/>
            <person name="Lee J."/>
            <person name="Lipzen A."/>
            <person name="Pangilinan J."/>
            <person name="LaButti K."/>
            <person name="Hainaut M."/>
            <person name="Henrissat B."/>
            <person name="Grigoriev I.V."/>
            <person name="Spatafora J.W."/>
            <person name="Aime M.C."/>
        </authorList>
    </citation>
    <scope>NUCLEOTIDE SEQUENCE [LARGE SCALE GENOMIC DNA]</scope>
    <source>
        <strain evidence="2 3">MCA 3882</strain>
    </source>
</reference>
<feature type="region of interest" description="Disordered" evidence="1">
    <location>
        <begin position="848"/>
        <end position="912"/>
    </location>
</feature>
<name>A0A316V860_9BASI</name>
<feature type="compositionally biased region" description="Polar residues" evidence="1">
    <location>
        <begin position="263"/>
        <end position="275"/>
    </location>
</feature>
<sequence length="1117" mass="118464">MNPNSSPSTPGGAKSIFDQYAFDTRSQHSDHSAPFESVSNSRRPSAQPNTVGESPSIPFDHMMTNVHQDNNGSPSNENNGESSYAAETQSIRSTSSSLRDAYAALKGGIFPPGVRSKRQIGEDDDESDASQYDEDGYSFEGEGPFQKPDSPIKPTMDANADPSHDVYTNALDSPDVPLRRSSVLDSPVVATSSLRHSVDQSSASTSNSGVSKSKGSLNKETTAHDSVTSPNDHSRTGSIASKTSNKKSMHTRHQPSIGESPDENSASIKGSPSLEQESENVKHHEAPAGMSEEEWQRQHEASAAADPNRPRTLKEARALAKERARMRLMQTKGPGETASPPATLGSTTISPPSTNDEVEDRSPSLDSKHRQEHRHAQVIPLPAEAKHDAAVVKPTLDDSDSLTGTKSALVDMTDLQAAVGEALEDVSFTSSATSATATGKFGDLERTPIIGSVEASRDTASARLDGSATHSQRQGIPLSVPSDVDMESVTHSVTSFDSAPESPSSRASPYVSAANLPGSPAPVHYSDATEVQPPVIPVIQAADHFKQPSAFATAASSPRQQQQASFIPHAMRSQQRSTAPNKIARLDVYGKTVPWPAAFEPAAIIEQKRLAPWERARSYAYYCNDLMNTPTGVMIWLEMVQRPAQRAAAAAANSTIKQIHGTPNKRHLRAEGTDGSGYAASVRSDATFPMRGDGGKAKEIVSHHPSEAAIPESPTALPQSLPYPMLAGANSTSSPSIRHQTRPSQEGFYNSNFPSSTSFGDKREPRNFFSNLGRKSSMRKTQGTGIGLSSLNSNSPSKNVMSSIRSRGISNPAPTTGSSPKIKTIPIAGSQSVDQSVISPSSAAYSPTLVSSPDMSSQHSVGTPLTSKGSDLHSQSESSHSRGPQGPRALGNAPSYFGSLGSGMGHRSDSVPSIRTINHEEGKTGLHGLSTTGGIYSIPGNGGSSSHLNAPTDYSANSSPTMAGGNGQSDRRSPRSNQQSLPALTNVKNSLSYQSVRDPNRRPTQPSLQPPLRSTSAHSSDSHSSSISHNNSNNNLTAGGNGTVAGGFSLGRRRSSNLAPSMTPGESEALDKLCDVLPDADRTTLLDYLRRANGNDLVAIGDYLQDQSKVEQSRRMR</sequence>
<feature type="compositionally biased region" description="Polar residues" evidence="1">
    <location>
        <begin position="729"/>
        <end position="759"/>
    </location>
</feature>
<feature type="compositionally biased region" description="Polar residues" evidence="1">
    <location>
        <begin position="848"/>
        <end position="869"/>
    </location>
</feature>
<dbReference type="Proteomes" id="UP000245771">
    <property type="component" value="Unassembled WGS sequence"/>
</dbReference>
<feature type="compositionally biased region" description="Low complexity" evidence="1">
    <location>
        <begin position="552"/>
        <end position="565"/>
    </location>
</feature>
<dbReference type="RefSeq" id="XP_025353520.1">
    <property type="nucleotide sequence ID" value="XM_025501790.1"/>
</dbReference>
<feature type="compositionally biased region" description="Low complexity" evidence="1">
    <location>
        <begin position="788"/>
        <end position="797"/>
    </location>
</feature>
<feature type="compositionally biased region" description="Polar residues" evidence="1">
    <location>
        <begin position="944"/>
        <end position="961"/>
    </location>
</feature>
<feature type="compositionally biased region" description="Basic residues" evidence="1">
    <location>
        <begin position="244"/>
        <end position="253"/>
    </location>
</feature>
<accession>A0A316V860</accession>
<feature type="region of interest" description="Disordered" evidence="1">
    <location>
        <begin position="661"/>
        <end position="824"/>
    </location>
</feature>
<dbReference type="GeneID" id="37023571"/>
<feature type="compositionally biased region" description="Low complexity" evidence="1">
    <location>
        <begin position="498"/>
        <end position="509"/>
    </location>
</feature>
<feature type="region of interest" description="Disordered" evidence="1">
    <location>
        <begin position="937"/>
        <end position="1066"/>
    </location>
</feature>
<feature type="compositionally biased region" description="Basic and acidic residues" evidence="1">
    <location>
        <begin position="308"/>
        <end position="325"/>
    </location>
</feature>
<feature type="compositionally biased region" description="Acidic residues" evidence="1">
    <location>
        <begin position="122"/>
        <end position="137"/>
    </location>
</feature>
<evidence type="ECO:0000256" key="1">
    <source>
        <dbReference type="SAM" id="MobiDB-lite"/>
    </source>
</evidence>
<feature type="compositionally biased region" description="Gly residues" evidence="1">
    <location>
        <begin position="1039"/>
        <end position="1049"/>
    </location>
</feature>
<dbReference type="EMBL" id="KZ819604">
    <property type="protein sequence ID" value="PWN33218.1"/>
    <property type="molecule type" value="Genomic_DNA"/>
</dbReference>
<feature type="compositionally biased region" description="Polar residues" evidence="1">
    <location>
        <begin position="768"/>
        <end position="783"/>
    </location>
</feature>
<evidence type="ECO:0000313" key="3">
    <source>
        <dbReference type="Proteomes" id="UP000245771"/>
    </source>
</evidence>
<feature type="compositionally biased region" description="Polar residues" evidence="1">
    <location>
        <begin position="37"/>
        <end position="53"/>
    </location>
</feature>
<feature type="compositionally biased region" description="Low complexity" evidence="1">
    <location>
        <begin position="70"/>
        <end position="83"/>
    </location>
</feature>
<feature type="region of interest" description="Disordered" evidence="1">
    <location>
        <begin position="550"/>
        <end position="578"/>
    </location>
</feature>
<protein>
    <recommendedName>
        <fullName evidence="4">CUE domain-containing protein</fullName>
    </recommendedName>
</protein>
<feature type="compositionally biased region" description="Polar residues" evidence="1">
    <location>
        <begin position="975"/>
        <end position="1007"/>
    </location>
</feature>
<feature type="compositionally biased region" description="Basic and acidic residues" evidence="1">
    <location>
        <begin position="360"/>
        <end position="369"/>
    </location>
</feature>
<dbReference type="InParanoid" id="A0A316V860"/>
<feature type="region of interest" description="Disordered" evidence="1">
    <location>
        <begin position="458"/>
        <end position="513"/>
    </location>
</feature>
<proteinExistence type="predicted"/>
<dbReference type="OrthoDB" id="2413468at2759"/>
<gene>
    <name evidence="2" type="ORF">FA14DRAFT_190386</name>
</gene>
<keyword evidence="3" id="KW-1185">Reference proteome</keyword>
<feature type="compositionally biased region" description="Basic and acidic residues" evidence="1">
    <location>
        <begin position="693"/>
        <end position="706"/>
    </location>
</feature>
<feature type="compositionally biased region" description="Polar residues" evidence="1">
    <location>
        <begin position="189"/>
        <end position="243"/>
    </location>
</feature>
<dbReference type="AlphaFoldDB" id="A0A316V860"/>
<dbReference type="STRING" id="1280837.A0A316V860"/>